<evidence type="ECO:0000259" key="6">
    <source>
        <dbReference type="PROSITE" id="PS50850"/>
    </source>
</evidence>
<accession>A0A232EVB7</accession>
<feature type="domain" description="Major facilitator superfamily (MFS) profile" evidence="6">
    <location>
        <begin position="44"/>
        <end position="486"/>
    </location>
</feature>
<dbReference type="InterPro" id="IPR019308">
    <property type="entry name" value="TMEM214"/>
</dbReference>
<keyword evidence="2 5" id="KW-0812">Transmembrane</keyword>
<evidence type="ECO:0000256" key="3">
    <source>
        <dbReference type="ARBA" id="ARBA00022989"/>
    </source>
</evidence>
<feature type="transmembrane region" description="Helical" evidence="5">
    <location>
        <begin position="291"/>
        <end position="322"/>
    </location>
</feature>
<dbReference type="GO" id="GO:0016020">
    <property type="term" value="C:membrane"/>
    <property type="evidence" value="ECO:0007669"/>
    <property type="project" value="UniProtKB-SubCell"/>
</dbReference>
<evidence type="ECO:0000313" key="7">
    <source>
        <dbReference type="EMBL" id="OXU22258.1"/>
    </source>
</evidence>
<keyword evidence="8" id="KW-1185">Reference proteome</keyword>
<protein>
    <recommendedName>
        <fullName evidence="6">Major facilitator superfamily (MFS) profile domain-containing protein</fullName>
    </recommendedName>
</protein>
<sequence length="843" mass="93801">MEPSSSSTASNRHNEMSLEDKQLHEVKSQIPKSNFQRALCQYCATLSSSLLTLSIGMSIGFSTILIPQLYQKNAEIIVSLEELTWIGSMNYILTTVGAIASGMFAQWLGRKIMIILLTMPYIVSWLILHYSTNSWMLFTALTLSGLSGGLSEAPIQTYVAEISEPALRGSLSATVSMSIMIGIFLQFLIAVYLYWRTLVLVNLAVPIACLLLMIMMPESPHWLITKSRFDDAERALCWLRGWTTASAVREEYQTVFHAPATSRPVNEIIIDPKSSRSQSLKKAIKPYLRKAVLLPFCTVSYAFFVSCFNGSTPLLIFAISLFEQFNSPINEYTATMIMGLLKVIASLLLILLIRYTGKRKLIFLSLAGTGASLLIVAIYSYARDHCEIDVKDYTWIPTAMILISVFASTLGIKSIPWIISGEVFPTDVRSVANGLVSSTCNVYSAIASKVFLYMIRNMTMAGTFLFFTMVNVMGLIVLYFILPETEGRMLKEIEDHYAGVSMAMEMSKAVPVVGYKIFVQLMAKHDPKLSSSSIAKLTSMRNSYQNRKPVGLSLLWSFNQGGRENLAVGLKVWHEVLAPMLEAKSYASYVMKILSDLLKWHSDEETLQSDLYLTLFDTEEKNSYAELQLKKFEQEFGEGRVGFYASDVRNQHQFEEKYDQVLQSHKSVDILINLAGILCDADTELTIDVNFKGLVFCTLTAIDKMGIHRGGKGGTIINVSSIVGLMFHEDFPVYVATKHAVVAFTNSLKSHYAKTGVRAMTMCPGLTSTSMIRTDIAKPLYFVGNSSSALTNRPSQSPKTVGLAIAEMIEKGESGAVWVSEENNPPYAVRDLELYKDRAVPIP</sequence>
<evidence type="ECO:0000256" key="4">
    <source>
        <dbReference type="ARBA" id="ARBA00023136"/>
    </source>
</evidence>
<dbReference type="InterPro" id="IPR002347">
    <property type="entry name" value="SDR_fam"/>
</dbReference>
<feature type="transmembrane region" description="Helical" evidence="5">
    <location>
        <begin position="85"/>
        <end position="105"/>
    </location>
</feature>
<dbReference type="SUPFAM" id="SSF103473">
    <property type="entry name" value="MFS general substrate transporter"/>
    <property type="match status" value="1"/>
</dbReference>
<reference evidence="7 8" key="1">
    <citation type="journal article" date="2017" name="Curr. Biol.">
        <title>The Evolution of Venom by Co-option of Single-Copy Genes.</title>
        <authorList>
            <person name="Martinson E.O."/>
            <person name="Mrinalini"/>
            <person name="Kelkar Y.D."/>
            <person name="Chang C.H."/>
            <person name="Werren J.H."/>
        </authorList>
    </citation>
    <scope>NUCLEOTIDE SEQUENCE [LARGE SCALE GENOMIC DNA]</scope>
    <source>
        <strain evidence="7 8">Alberta</strain>
        <tissue evidence="7">Whole body</tissue>
    </source>
</reference>
<feature type="transmembrane region" description="Helical" evidence="5">
    <location>
        <begin position="361"/>
        <end position="382"/>
    </location>
</feature>
<feature type="transmembrane region" description="Helical" evidence="5">
    <location>
        <begin position="334"/>
        <end position="354"/>
    </location>
</feature>
<feature type="transmembrane region" description="Helical" evidence="5">
    <location>
        <begin position="42"/>
        <end position="65"/>
    </location>
</feature>
<dbReference type="PROSITE" id="PS50850">
    <property type="entry name" value="MFS"/>
    <property type="match status" value="1"/>
</dbReference>
<comment type="subcellular location">
    <subcellularLocation>
        <location evidence="1">Membrane</location>
        <topology evidence="1">Multi-pass membrane protein</topology>
    </subcellularLocation>
</comment>
<evidence type="ECO:0000256" key="5">
    <source>
        <dbReference type="SAM" id="Phobius"/>
    </source>
</evidence>
<dbReference type="Gene3D" id="1.20.1250.20">
    <property type="entry name" value="MFS general substrate transporter like domains"/>
    <property type="match status" value="1"/>
</dbReference>
<organism evidence="7 8">
    <name type="scientific">Trichomalopsis sarcophagae</name>
    <dbReference type="NCBI Taxonomy" id="543379"/>
    <lineage>
        <taxon>Eukaryota</taxon>
        <taxon>Metazoa</taxon>
        <taxon>Ecdysozoa</taxon>
        <taxon>Arthropoda</taxon>
        <taxon>Hexapoda</taxon>
        <taxon>Insecta</taxon>
        <taxon>Pterygota</taxon>
        <taxon>Neoptera</taxon>
        <taxon>Endopterygota</taxon>
        <taxon>Hymenoptera</taxon>
        <taxon>Apocrita</taxon>
        <taxon>Proctotrupomorpha</taxon>
        <taxon>Chalcidoidea</taxon>
        <taxon>Pteromalidae</taxon>
        <taxon>Pteromalinae</taxon>
        <taxon>Trichomalopsis</taxon>
    </lineage>
</organism>
<dbReference type="GO" id="GO:0022857">
    <property type="term" value="F:transmembrane transporter activity"/>
    <property type="evidence" value="ECO:0007669"/>
    <property type="project" value="InterPro"/>
</dbReference>
<dbReference type="AlphaFoldDB" id="A0A232EVB7"/>
<dbReference type="InterPro" id="IPR036291">
    <property type="entry name" value="NAD(P)-bd_dom_sf"/>
</dbReference>
<feature type="transmembrane region" description="Helical" evidence="5">
    <location>
        <begin position="112"/>
        <end position="130"/>
    </location>
</feature>
<dbReference type="EMBL" id="NNAY01002039">
    <property type="protein sequence ID" value="OXU22258.1"/>
    <property type="molecule type" value="Genomic_DNA"/>
</dbReference>
<keyword evidence="4 5" id="KW-0472">Membrane</keyword>
<dbReference type="Pfam" id="PF10151">
    <property type="entry name" value="TMEM214"/>
    <property type="match status" value="1"/>
</dbReference>
<dbReference type="FunFam" id="1.20.1250.20:FF:000249">
    <property type="entry name" value="facilitated trehalose transporter Tret1"/>
    <property type="match status" value="1"/>
</dbReference>
<name>A0A232EVB7_9HYME</name>
<proteinExistence type="predicted"/>
<evidence type="ECO:0000256" key="2">
    <source>
        <dbReference type="ARBA" id="ARBA00022692"/>
    </source>
</evidence>
<dbReference type="InterPro" id="IPR050549">
    <property type="entry name" value="MFS_Trehalose_Transporter"/>
</dbReference>
<dbReference type="InterPro" id="IPR036259">
    <property type="entry name" value="MFS_trans_sf"/>
</dbReference>
<feature type="transmembrane region" description="Helical" evidence="5">
    <location>
        <begin position="394"/>
        <end position="419"/>
    </location>
</feature>
<feature type="transmembrane region" description="Helical" evidence="5">
    <location>
        <begin position="461"/>
        <end position="482"/>
    </location>
</feature>
<dbReference type="Proteomes" id="UP000215335">
    <property type="component" value="Unassembled WGS sequence"/>
</dbReference>
<dbReference type="STRING" id="543379.A0A232EVB7"/>
<feature type="transmembrane region" description="Helical" evidence="5">
    <location>
        <begin position="171"/>
        <end position="193"/>
    </location>
</feature>
<dbReference type="PROSITE" id="PS00217">
    <property type="entry name" value="SUGAR_TRANSPORT_2"/>
    <property type="match status" value="1"/>
</dbReference>
<dbReference type="InterPro" id="IPR005828">
    <property type="entry name" value="MFS_sugar_transport-like"/>
</dbReference>
<dbReference type="PANTHER" id="PTHR48021">
    <property type="match status" value="1"/>
</dbReference>
<dbReference type="PRINTS" id="PR01167">
    <property type="entry name" value="INSADHFAMILY"/>
</dbReference>
<dbReference type="InterPro" id="IPR005829">
    <property type="entry name" value="Sugar_transporter_CS"/>
</dbReference>
<comment type="caution">
    <text evidence="7">The sequence shown here is derived from an EMBL/GenBank/DDBJ whole genome shotgun (WGS) entry which is preliminary data.</text>
</comment>
<dbReference type="PANTHER" id="PTHR48021:SF39">
    <property type="entry name" value="MAJOR FACILITATOR SUPERFAMILY (MFS) PROFILE DOMAIN-CONTAINING PROTEIN"/>
    <property type="match status" value="1"/>
</dbReference>
<evidence type="ECO:0000256" key="1">
    <source>
        <dbReference type="ARBA" id="ARBA00004141"/>
    </source>
</evidence>
<dbReference type="InterPro" id="IPR020846">
    <property type="entry name" value="MFS_dom"/>
</dbReference>
<dbReference type="OrthoDB" id="6133115at2759"/>
<evidence type="ECO:0000313" key="8">
    <source>
        <dbReference type="Proteomes" id="UP000215335"/>
    </source>
</evidence>
<dbReference type="Gene3D" id="3.40.50.720">
    <property type="entry name" value="NAD(P)-binding Rossmann-like Domain"/>
    <property type="match status" value="1"/>
</dbReference>
<dbReference type="SUPFAM" id="SSF51735">
    <property type="entry name" value="NAD(P)-binding Rossmann-fold domains"/>
    <property type="match status" value="1"/>
</dbReference>
<gene>
    <name evidence="7" type="ORF">TSAR_016107</name>
</gene>
<dbReference type="Pfam" id="PF00083">
    <property type="entry name" value="Sugar_tr"/>
    <property type="match status" value="1"/>
</dbReference>
<dbReference type="Pfam" id="PF00106">
    <property type="entry name" value="adh_short"/>
    <property type="match status" value="1"/>
</dbReference>
<keyword evidence="3 5" id="KW-1133">Transmembrane helix</keyword>
<dbReference type="PRINTS" id="PR00080">
    <property type="entry name" value="SDRFAMILY"/>
</dbReference>